<evidence type="ECO:0000259" key="3">
    <source>
        <dbReference type="Pfam" id="PF24784"/>
    </source>
</evidence>
<dbReference type="Proteomes" id="UP001165121">
    <property type="component" value="Unassembled WGS sequence"/>
</dbReference>
<evidence type="ECO:0000256" key="1">
    <source>
        <dbReference type="SAM" id="MobiDB-lite"/>
    </source>
</evidence>
<dbReference type="OrthoDB" id="129121at2759"/>
<dbReference type="PANTHER" id="PTHR34737">
    <property type="entry name" value="EF-HAND DOMAIN-CONTAINING PROTEIN"/>
    <property type="match status" value="1"/>
</dbReference>
<dbReference type="InterPro" id="IPR055313">
    <property type="entry name" value="Temptin-like"/>
</dbReference>
<evidence type="ECO:0000313" key="5">
    <source>
        <dbReference type="Proteomes" id="UP001165121"/>
    </source>
</evidence>
<reference evidence="4" key="1">
    <citation type="submission" date="2023-04" db="EMBL/GenBank/DDBJ databases">
        <title>Phytophthora fragariaefolia NBRC 109709.</title>
        <authorList>
            <person name="Ichikawa N."/>
            <person name="Sato H."/>
            <person name="Tonouchi N."/>
        </authorList>
    </citation>
    <scope>NUCLEOTIDE SEQUENCE</scope>
    <source>
        <strain evidence="4">NBRC 109709</strain>
    </source>
</reference>
<dbReference type="Pfam" id="PF24784">
    <property type="entry name" value="Temptin_C"/>
    <property type="match status" value="1"/>
</dbReference>
<feature type="compositionally biased region" description="Low complexity" evidence="1">
    <location>
        <begin position="159"/>
        <end position="184"/>
    </location>
</feature>
<protein>
    <submittedName>
        <fullName evidence="4">Unnamed protein product</fullName>
    </submittedName>
</protein>
<feature type="region of interest" description="Disordered" evidence="1">
    <location>
        <begin position="74"/>
        <end position="184"/>
    </location>
</feature>
<dbReference type="EMBL" id="BSXT01002167">
    <property type="protein sequence ID" value="GMF47578.1"/>
    <property type="molecule type" value="Genomic_DNA"/>
</dbReference>
<keyword evidence="5" id="KW-1185">Reference proteome</keyword>
<comment type="caution">
    <text evidence="4">The sequence shown here is derived from an EMBL/GenBank/DDBJ whole genome shotgun (WGS) entry which is preliminary data.</text>
</comment>
<organism evidence="4 5">
    <name type="scientific">Phytophthora fragariaefolia</name>
    <dbReference type="NCBI Taxonomy" id="1490495"/>
    <lineage>
        <taxon>Eukaryota</taxon>
        <taxon>Sar</taxon>
        <taxon>Stramenopiles</taxon>
        <taxon>Oomycota</taxon>
        <taxon>Peronosporomycetes</taxon>
        <taxon>Peronosporales</taxon>
        <taxon>Peronosporaceae</taxon>
        <taxon>Phytophthora</taxon>
    </lineage>
</organism>
<accession>A0A9W6XWW0</accession>
<feature type="compositionally biased region" description="Low complexity" evidence="1">
    <location>
        <begin position="114"/>
        <end position="148"/>
    </location>
</feature>
<evidence type="ECO:0000256" key="2">
    <source>
        <dbReference type="SAM" id="SignalP"/>
    </source>
</evidence>
<dbReference type="PANTHER" id="PTHR34737:SF2">
    <property type="entry name" value="EF-HAND DOMAIN-CONTAINING PROTEIN"/>
    <property type="match status" value="1"/>
</dbReference>
<feature type="signal peptide" evidence="2">
    <location>
        <begin position="1"/>
        <end position="23"/>
    </location>
</feature>
<feature type="chain" id="PRO_5040763938" evidence="2">
    <location>
        <begin position="24"/>
        <end position="203"/>
    </location>
</feature>
<feature type="domain" description="Temptin Cys/Cys disulfide" evidence="3">
    <location>
        <begin position="23"/>
        <end position="114"/>
    </location>
</feature>
<sequence>MVRLAEAIAALSFLPAFMDPVLGFGKFVAMVPNGDNVAGVTAIGHVNVDGGGPRNAFGKDFDDMGQAWTTELCEADSDGDGQTNGEELGDPCCQWNEETASTPLWTKGVSNPGDDSSTSDKSSWSTYECSNANSTSSSNTSVSSSSSSQVAGVGDKESATAAGTTATSVGSSTGSNSTTTSGASTVASSAIGGIVTLLFALTA</sequence>
<dbReference type="InterPro" id="IPR057626">
    <property type="entry name" value="S-S_Temptin"/>
</dbReference>
<dbReference type="AlphaFoldDB" id="A0A9W6XWW0"/>
<evidence type="ECO:0000313" key="4">
    <source>
        <dbReference type="EMBL" id="GMF47578.1"/>
    </source>
</evidence>
<gene>
    <name evidence="4" type="ORF">Pfra01_001803700</name>
</gene>
<keyword evidence="2" id="KW-0732">Signal</keyword>
<proteinExistence type="predicted"/>
<name>A0A9W6XWW0_9STRA</name>